<dbReference type="RefSeq" id="WP_203794008.1">
    <property type="nucleotide sequence ID" value="NZ_BAAAQE010000076.1"/>
</dbReference>
<sequence>MPELDLVLTKYDGTPHRSIRTLLLGTDEFGTWLGTPRGSVINFHYGPTRTRTTTQDAVRVIAHDAWWMAMFLPAPDPTEIYCDVITPAVRSRTAITVIDLDLDVVRRRPNNHVEIEDEDEFAENTGKYAYPEEVITAATTTAATLQKALTTPAAPFNGHHQKWLTHLTSINK</sequence>
<proteinExistence type="predicted"/>
<dbReference type="PANTHER" id="PTHR39159:SF1">
    <property type="entry name" value="UPF0374 PROTEIN YGAC"/>
    <property type="match status" value="1"/>
</dbReference>
<dbReference type="Pfam" id="PF04167">
    <property type="entry name" value="DUF402"/>
    <property type="match status" value="1"/>
</dbReference>
<dbReference type="Proteomes" id="UP000612282">
    <property type="component" value="Unassembled WGS sequence"/>
</dbReference>
<evidence type="ECO:0000259" key="2">
    <source>
        <dbReference type="Pfam" id="PF04167"/>
    </source>
</evidence>
<name>A0ABQ3X3P0_9ACTN</name>
<accession>A0ABQ3X3P0</accession>
<comment type="caution">
    <text evidence="3">The sequence shown here is derived from an EMBL/GenBank/DDBJ whole genome shotgun (WGS) entry which is preliminary data.</text>
</comment>
<organism evidence="3 4">
    <name type="scientific">Actinoplanes couchii</name>
    <dbReference type="NCBI Taxonomy" id="403638"/>
    <lineage>
        <taxon>Bacteria</taxon>
        <taxon>Bacillati</taxon>
        <taxon>Actinomycetota</taxon>
        <taxon>Actinomycetes</taxon>
        <taxon>Micromonosporales</taxon>
        <taxon>Micromonosporaceae</taxon>
        <taxon>Actinoplanes</taxon>
    </lineage>
</organism>
<reference evidence="3 4" key="1">
    <citation type="submission" date="2021-01" db="EMBL/GenBank/DDBJ databases">
        <title>Whole genome shotgun sequence of Actinoplanes couchii NBRC 106145.</title>
        <authorList>
            <person name="Komaki H."/>
            <person name="Tamura T."/>
        </authorList>
    </citation>
    <scope>NUCLEOTIDE SEQUENCE [LARGE SCALE GENOMIC DNA]</scope>
    <source>
        <strain evidence="3 4">NBRC 106145</strain>
    </source>
</reference>
<gene>
    <name evidence="3" type="ORF">Aco03nite_014910</name>
</gene>
<evidence type="ECO:0000256" key="1">
    <source>
        <dbReference type="ARBA" id="ARBA00022801"/>
    </source>
</evidence>
<protein>
    <recommendedName>
        <fullName evidence="2">DUF402 domain-containing protein</fullName>
    </recommendedName>
</protein>
<dbReference type="PANTHER" id="PTHR39159">
    <property type="match status" value="1"/>
</dbReference>
<dbReference type="EMBL" id="BOMG01000026">
    <property type="protein sequence ID" value="GID53087.1"/>
    <property type="molecule type" value="Genomic_DNA"/>
</dbReference>
<dbReference type="InterPro" id="IPR050212">
    <property type="entry name" value="Ntdp-like"/>
</dbReference>
<evidence type="ECO:0000313" key="3">
    <source>
        <dbReference type="EMBL" id="GID53087.1"/>
    </source>
</evidence>
<keyword evidence="4" id="KW-1185">Reference proteome</keyword>
<feature type="domain" description="DUF402" evidence="2">
    <location>
        <begin position="50"/>
        <end position="149"/>
    </location>
</feature>
<dbReference type="Gene3D" id="2.40.380.10">
    <property type="entry name" value="FomD-like"/>
    <property type="match status" value="1"/>
</dbReference>
<dbReference type="SUPFAM" id="SSF159234">
    <property type="entry name" value="FomD-like"/>
    <property type="match status" value="1"/>
</dbReference>
<dbReference type="InterPro" id="IPR035930">
    <property type="entry name" value="FomD-like_sf"/>
</dbReference>
<evidence type="ECO:0000313" key="4">
    <source>
        <dbReference type="Proteomes" id="UP000612282"/>
    </source>
</evidence>
<keyword evidence="1" id="KW-0378">Hydrolase</keyword>
<dbReference type="InterPro" id="IPR007295">
    <property type="entry name" value="DUF402"/>
</dbReference>